<dbReference type="SUPFAM" id="SSF143422">
    <property type="entry name" value="Transposase IS200-like"/>
    <property type="match status" value="1"/>
</dbReference>
<evidence type="ECO:0000313" key="2">
    <source>
        <dbReference type="EMBL" id="CRL42336.1"/>
    </source>
</evidence>
<dbReference type="Proteomes" id="UP000049828">
    <property type="component" value="Unassembled WGS sequence"/>
</dbReference>
<protein>
    <recommendedName>
        <fullName evidence="1">Transposase IS200-like domain-containing protein</fullName>
    </recommendedName>
</protein>
<organism evidence="2 3">
    <name type="scientific">Roseburia inulinivorans</name>
    <dbReference type="NCBI Taxonomy" id="360807"/>
    <lineage>
        <taxon>Bacteria</taxon>
        <taxon>Bacillati</taxon>
        <taxon>Bacillota</taxon>
        <taxon>Clostridia</taxon>
        <taxon>Lachnospirales</taxon>
        <taxon>Lachnospiraceae</taxon>
        <taxon>Roseburia</taxon>
    </lineage>
</organism>
<feature type="domain" description="Transposase IS200-like" evidence="1">
    <location>
        <begin position="10"/>
        <end position="50"/>
    </location>
</feature>
<evidence type="ECO:0000259" key="1">
    <source>
        <dbReference type="Pfam" id="PF01797"/>
    </source>
</evidence>
<dbReference type="PANTHER" id="PTHR33360:SF2">
    <property type="entry name" value="TRANSPOSASE FOR INSERTION SEQUENCE ELEMENT IS200"/>
    <property type="match status" value="1"/>
</dbReference>
<accession>A0A0M6WXN8</accession>
<dbReference type="EMBL" id="CVRS01000102">
    <property type="protein sequence ID" value="CRL42336.1"/>
    <property type="molecule type" value="Genomic_DNA"/>
</dbReference>
<sequence>MDNKSLSHTKWKCQYHIVFIPKYRKKILYGRVKNDVRKIISTLCKYKDVDTKM</sequence>
<dbReference type="GO" id="GO:0004803">
    <property type="term" value="F:transposase activity"/>
    <property type="evidence" value="ECO:0007669"/>
    <property type="project" value="InterPro"/>
</dbReference>
<dbReference type="GO" id="GO:0006313">
    <property type="term" value="P:DNA transposition"/>
    <property type="evidence" value="ECO:0007669"/>
    <property type="project" value="InterPro"/>
</dbReference>
<proteinExistence type="predicted"/>
<dbReference type="InterPro" id="IPR036515">
    <property type="entry name" value="Transposase_17_sf"/>
</dbReference>
<dbReference type="AlphaFoldDB" id="A0A0M6WXN8"/>
<dbReference type="PANTHER" id="PTHR33360">
    <property type="entry name" value="TRANSPOSASE FOR INSERTION SEQUENCE ELEMENT IS200"/>
    <property type="match status" value="1"/>
</dbReference>
<gene>
    <name evidence="2" type="ORF">RIL183_31671</name>
</gene>
<keyword evidence="3" id="KW-1185">Reference proteome</keyword>
<dbReference type="InterPro" id="IPR002686">
    <property type="entry name" value="Transposase_17"/>
</dbReference>
<name>A0A0M6WXN8_9FIRM</name>
<dbReference type="GO" id="GO:0003677">
    <property type="term" value="F:DNA binding"/>
    <property type="evidence" value="ECO:0007669"/>
    <property type="project" value="InterPro"/>
</dbReference>
<evidence type="ECO:0000313" key="3">
    <source>
        <dbReference type="Proteomes" id="UP000049828"/>
    </source>
</evidence>
<reference evidence="3" key="1">
    <citation type="submission" date="2015-05" db="EMBL/GenBank/DDBJ databases">
        <authorList>
            <consortium name="Pathogen Informatics"/>
        </authorList>
    </citation>
    <scope>NUCLEOTIDE SEQUENCE [LARGE SCALE GENOMIC DNA]</scope>
    <source>
        <strain evidence="3">L1-83</strain>
    </source>
</reference>
<dbReference type="Gene3D" id="3.30.70.1290">
    <property type="entry name" value="Transposase IS200-like"/>
    <property type="match status" value="1"/>
</dbReference>
<dbReference type="Pfam" id="PF01797">
    <property type="entry name" value="Y1_Tnp"/>
    <property type="match status" value="1"/>
</dbReference>